<feature type="compositionally biased region" description="Low complexity" evidence="1">
    <location>
        <begin position="1058"/>
        <end position="1070"/>
    </location>
</feature>
<feature type="transmembrane region" description="Helical" evidence="2">
    <location>
        <begin position="693"/>
        <end position="722"/>
    </location>
</feature>
<feature type="transmembrane region" description="Helical" evidence="2">
    <location>
        <begin position="537"/>
        <end position="562"/>
    </location>
</feature>
<comment type="caution">
    <text evidence="4">The sequence shown here is derived from an EMBL/GenBank/DDBJ whole genome shotgun (WGS) entry which is preliminary data.</text>
</comment>
<feature type="compositionally biased region" description="Gly residues" evidence="1">
    <location>
        <begin position="1186"/>
        <end position="1198"/>
    </location>
</feature>
<evidence type="ECO:0000313" key="4">
    <source>
        <dbReference type="EMBL" id="KAG2489931.1"/>
    </source>
</evidence>
<feature type="transmembrane region" description="Helical" evidence="2">
    <location>
        <begin position="191"/>
        <end position="217"/>
    </location>
</feature>
<sequence length="1215" mass="130583">MGRFWESVKAVLVVRYRDPDAVLREYGSWKPPDEAEARQKFLHTHTHHDVFDVMAPIKQLKEFGEGVQLYFAMLKLLALLFCGLALVPGLVNVVFCGLGRWYDQPDLTRTMLGNYGLLTLDGPGSQLNASASAASGGSLAGTATATAASEGAVTALFRSSAGQPSASVGGMDKGRLLVAMSVLDLLGEVRLLVAMSVLDLLGVLVFFGFCLYLIYYVRRVTTSADRTLTTIKDYSVRVERVPPDTHPAALKDYLQAAGGEGAEVVQVELCRKVDELLSLVIERGEAVEELDLHTAVLQRTAEVFPRVNLDREIDVLVSQFRLLELQDRIRAEQQEASTAQVVSAFVTFATPESRSAALAALPRSRLRQWRLPAEDKFANAGVGSAGAKPVALDVSEAPEPSDIQYENLEYGKWQRFVRLIFTNLAKYLVMLAGFALVSLAPAMRMGLSASQTAPLAEQCNLYCSYTDAAGNYQLQGTNRTLYRGCDPVSGNGTLANRLDCEDTTICFECYCRAALNAGRYGELPYCFRFANVVALSVVAQALAVLGIVVANFIIQYAVSWLATQEKHHTRSREAVAQARTLFITQFVNTAFSNLVANMYLPGPAAAVSDTVLDRYIFNGGFGDTTPNWYGDVGRPIVIAIFLTTLIIHLKIGFLWWWRRHKLATRYKALTQRQLDEAYEGHEFELSIRYGQHLYVIFVVVTYSSGMPILYILAAVHFASCYWAEKFELLKVCKRPLSYSRDLALYVSTTLPFAALWHVVFAMWFYSLFGMARSGLITQAFATTLADTLESFSGLMARGSQLTPSVASAGHHLVALMALGCFLFVYFTISAWVALIRSVAASLGVARLAGKGAEEEVSIVPEFGVAVRSQMLVGPSTYSIHENPAYAHAFVRMEDFDWEIKALEAKAAAVMPDLGPTNALVRAFSRHAYRKLTTANRLRVRRAARAAQARGAAPSPSGRHFTDADPPPPPVNIFAWFNGGQGQAHGLGLGPGQAQAGPGGGGQPLAPGPFKHNHVVPEPEAKGFDLGKELGRGKEGQEHAPRGRASGAPSRLSTEEGEPGVAAAGATAPAREAARRRSTADGAPEAGVDSEAGSRPASGLRAGSRGLVPPRAGHRRSETGGPPPAPAEGLVGPEPEARLPGQPSLGPEALALGPSHHAPAPPLPPAGHVVPAVGRGARASAEIGGPESPGGGVPGGGRPPKGAVPYPKDELVMSFR</sequence>
<feature type="compositionally biased region" description="Low complexity" evidence="1">
    <location>
        <begin position="1165"/>
        <end position="1185"/>
    </location>
</feature>
<feature type="transmembrane region" description="Helical" evidence="2">
    <location>
        <begin position="76"/>
        <end position="102"/>
    </location>
</feature>
<evidence type="ECO:0000259" key="3">
    <source>
        <dbReference type="Pfam" id="PF14703"/>
    </source>
</evidence>
<evidence type="ECO:0000256" key="1">
    <source>
        <dbReference type="SAM" id="MobiDB-lite"/>
    </source>
</evidence>
<keyword evidence="2" id="KW-0472">Membrane</keyword>
<evidence type="ECO:0000313" key="5">
    <source>
        <dbReference type="Proteomes" id="UP000612055"/>
    </source>
</evidence>
<dbReference type="PANTHER" id="PTHR13018">
    <property type="entry name" value="PROBABLE MEMBRANE PROTEIN DUF221-RELATED"/>
    <property type="match status" value="1"/>
</dbReference>
<protein>
    <recommendedName>
        <fullName evidence="3">CSC1/OSCA1-like cytosolic domain-containing protein</fullName>
    </recommendedName>
</protein>
<evidence type="ECO:0000256" key="2">
    <source>
        <dbReference type="SAM" id="Phobius"/>
    </source>
</evidence>
<organism evidence="4 5">
    <name type="scientific">Edaphochlamys debaryana</name>
    <dbReference type="NCBI Taxonomy" id="47281"/>
    <lineage>
        <taxon>Eukaryota</taxon>
        <taxon>Viridiplantae</taxon>
        <taxon>Chlorophyta</taxon>
        <taxon>core chlorophytes</taxon>
        <taxon>Chlorophyceae</taxon>
        <taxon>CS clade</taxon>
        <taxon>Chlamydomonadales</taxon>
        <taxon>Chlamydomonadales incertae sedis</taxon>
        <taxon>Edaphochlamys</taxon>
    </lineage>
</organism>
<feature type="region of interest" description="Disordered" evidence="1">
    <location>
        <begin position="939"/>
        <end position="1215"/>
    </location>
</feature>
<dbReference type="GO" id="GO:0005886">
    <property type="term" value="C:plasma membrane"/>
    <property type="evidence" value="ECO:0007669"/>
    <property type="project" value="TreeGrafter"/>
</dbReference>
<proteinExistence type="predicted"/>
<feature type="compositionally biased region" description="Basic and acidic residues" evidence="1">
    <location>
        <begin position="1014"/>
        <end position="1040"/>
    </location>
</feature>
<dbReference type="InterPro" id="IPR045122">
    <property type="entry name" value="Csc1-like"/>
</dbReference>
<keyword evidence="5" id="KW-1185">Reference proteome</keyword>
<dbReference type="EMBL" id="JAEHOE010000067">
    <property type="protein sequence ID" value="KAG2489931.1"/>
    <property type="molecule type" value="Genomic_DNA"/>
</dbReference>
<dbReference type="Pfam" id="PF14703">
    <property type="entry name" value="PHM7_cyt"/>
    <property type="match status" value="1"/>
</dbReference>
<dbReference type="PANTHER" id="PTHR13018:SF83">
    <property type="entry name" value="RRM DOMAIN-CONTAINING PROTEIN"/>
    <property type="match status" value="1"/>
</dbReference>
<dbReference type="OrthoDB" id="297739at2759"/>
<keyword evidence="2" id="KW-1133">Transmembrane helix</keyword>
<feature type="transmembrane region" description="Helical" evidence="2">
    <location>
        <begin position="424"/>
        <end position="443"/>
    </location>
</feature>
<feature type="compositionally biased region" description="Basic and acidic residues" evidence="1">
    <location>
        <begin position="1206"/>
        <end position="1215"/>
    </location>
</feature>
<dbReference type="AlphaFoldDB" id="A0A835XTP6"/>
<feature type="transmembrane region" description="Helical" evidence="2">
    <location>
        <begin position="742"/>
        <end position="765"/>
    </location>
</feature>
<feature type="compositionally biased region" description="Gly residues" evidence="1">
    <location>
        <begin position="978"/>
        <end position="1002"/>
    </location>
</feature>
<keyword evidence="2" id="KW-0812">Transmembrane</keyword>
<gene>
    <name evidence="4" type="ORF">HYH03_011565</name>
</gene>
<reference evidence="4" key="1">
    <citation type="journal article" date="2020" name="bioRxiv">
        <title>Comparative genomics of Chlamydomonas.</title>
        <authorList>
            <person name="Craig R.J."/>
            <person name="Hasan A.R."/>
            <person name="Ness R.W."/>
            <person name="Keightley P.D."/>
        </authorList>
    </citation>
    <scope>NUCLEOTIDE SEQUENCE</scope>
    <source>
        <strain evidence="4">CCAP 11/70</strain>
    </source>
</reference>
<feature type="transmembrane region" description="Helical" evidence="2">
    <location>
        <begin position="812"/>
        <end position="834"/>
    </location>
</feature>
<accession>A0A835XTP6</accession>
<name>A0A835XTP6_9CHLO</name>
<dbReference type="InterPro" id="IPR027815">
    <property type="entry name" value="CSC1/OSCA1-like_cyt"/>
</dbReference>
<feature type="transmembrane region" description="Helical" evidence="2">
    <location>
        <begin position="636"/>
        <end position="657"/>
    </location>
</feature>
<feature type="compositionally biased region" description="Low complexity" evidence="1">
    <location>
        <begin position="1148"/>
        <end position="1157"/>
    </location>
</feature>
<dbReference type="GO" id="GO:0005227">
    <property type="term" value="F:calcium-activated cation channel activity"/>
    <property type="evidence" value="ECO:0007669"/>
    <property type="project" value="InterPro"/>
</dbReference>
<dbReference type="Proteomes" id="UP000612055">
    <property type="component" value="Unassembled WGS sequence"/>
</dbReference>
<feature type="domain" description="CSC1/OSCA1-like cytosolic" evidence="3">
    <location>
        <begin position="233"/>
        <end position="407"/>
    </location>
</feature>